<feature type="domain" description="DUF488" evidence="1">
    <location>
        <begin position="17"/>
        <end position="89"/>
    </location>
</feature>
<dbReference type="Pfam" id="PF22751">
    <property type="entry name" value="DUF488-N3a"/>
    <property type="match status" value="1"/>
</dbReference>
<organism evidence="2">
    <name type="scientific">marine sediment metagenome</name>
    <dbReference type="NCBI Taxonomy" id="412755"/>
    <lineage>
        <taxon>unclassified sequences</taxon>
        <taxon>metagenomes</taxon>
        <taxon>ecological metagenomes</taxon>
    </lineage>
</organism>
<evidence type="ECO:0000259" key="1">
    <source>
        <dbReference type="Pfam" id="PF22751"/>
    </source>
</evidence>
<dbReference type="InterPro" id="IPR054495">
    <property type="entry name" value="DUF488-N3a"/>
</dbReference>
<gene>
    <name evidence="2" type="ORF">S03H2_66509</name>
</gene>
<comment type="caution">
    <text evidence="2">The sequence shown here is derived from an EMBL/GenBank/DDBJ whole genome shotgun (WGS) entry which is preliminary data.</text>
</comment>
<reference evidence="2" key="1">
    <citation type="journal article" date="2014" name="Front. Microbiol.">
        <title>High frequency of phylogenetically diverse reductive dehalogenase-homologous genes in deep subseafloor sedimentary metagenomes.</title>
        <authorList>
            <person name="Kawai M."/>
            <person name="Futagami T."/>
            <person name="Toyoda A."/>
            <person name="Takaki Y."/>
            <person name="Nishi S."/>
            <person name="Hori S."/>
            <person name="Arai W."/>
            <person name="Tsubouchi T."/>
            <person name="Morono Y."/>
            <person name="Uchiyama I."/>
            <person name="Ito T."/>
            <person name="Fujiyama A."/>
            <person name="Inagaki F."/>
            <person name="Takami H."/>
        </authorList>
    </citation>
    <scope>NUCLEOTIDE SEQUENCE</scope>
    <source>
        <strain evidence="2">Expedition CK06-06</strain>
    </source>
</reference>
<sequence length="91" mass="10815">PDNGTVYKVRVARPSILSPSKELLDDYKNERIDWDGYEKRFRKEILNNPKAMSELSILKTISKFKDVYLICYEKNYPCHRFILMDIIKELG</sequence>
<dbReference type="AlphaFoldDB" id="X1JIH1"/>
<feature type="non-terminal residue" evidence="2">
    <location>
        <position position="1"/>
    </location>
</feature>
<evidence type="ECO:0000313" key="2">
    <source>
        <dbReference type="EMBL" id="GAH81305.1"/>
    </source>
</evidence>
<dbReference type="EMBL" id="BARU01043436">
    <property type="protein sequence ID" value="GAH81305.1"/>
    <property type="molecule type" value="Genomic_DNA"/>
</dbReference>
<name>X1JIH1_9ZZZZ</name>
<proteinExistence type="predicted"/>
<accession>X1JIH1</accession>
<protein>
    <recommendedName>
        <fullName evidence="1">DUF488 domain-containing protein</fullName>
    </recommendedName>
</protein>